<evidence type="ECO:0000313" key="5">
    <source>
        <dbReference type="EMBL" id="EOA83303.1"/>
    </source>
</evidence>
<keyword evidence="2" id="KW-0812">Transmembrane</keyword>
<dbReference type="Proteomes" id="UP000016935">
    <property type="component" value="Unassembled WGS sequence"/>
</dbReference>
<sequence>MSSTTLNYPLLAIPAYYIFSLIPHGYAGSLLTSHGYKVNNANPKASMSPDAVRGKVPDTVFQKYQRAENAHSNGIEQMPLFASAVIASVVAERMTATRYARELVGSDDATGVKTFVAAWFVVRAAYSVAYVQIADPSKSAVRSAIWAFGTALATYQIYRAAVVLG</sequence>
<dbReference type="HOGENOM" id="CLU_110778_0_1_1"/>
<evidence type="ECO:0000313" key="6">
    <source>
        <dbReference type="Proteomes" id="UP000016935"/>
    </source>
</evidence>
<reference evidence="5 6" key="2">
    <citation type="journal article" date="2013" name="PLoS Genet.">
        <title>Comparative genome structure, secondary metabolite, and effector coding capacity across Cochliobolus pathogens.</title>
        <authorList>
            <person name="Condon B.J."/>
            <person name="Leng Y."/>
            <person name="Wu D."/>
            <person name="Bushley K.E."/>
            <person name="Ohm R.A."/>
            <person name="Otillar R."/>
            <person name="Martin J."/>
            <person name="Schackwitz W."/>
            <person name="Grimwood J."/>
            <person name="MohdZainudin N."/>
            <person name="Xue C."/>
            <person name="Wang R."/>
            <person name="Manning V.A."/>
            <person name="Dhillon B."/>
            <person name="Tu Z.J."/>
            <person name="Steffenson B.J."/>
            <person name="Salamov A."/>
            <person name="Sun H."/>
            <person name="Lowry S."/>
            <person name="LaButti K."/>
            <person name="Han J."/>
            <person name="Copeland A."/>
            <person name="Lindquist E."/>
            <person name="Barry K."/>
            <person name="Schmutz J."/>
            <person name="Baker S.E."/>
            <person name="Ciuffetti L.M."/>
            <person name="Grigoriev I.V."/>
            <person name="Zhong S."/>
            <person name="Turgeon B.G."/>
        </authorList>
    </citation>
    <scope>NUCLEOTIDE SEQUENCE [LARGE SCALE GENOMIC DNA]</scope>
    <source>
        <strain evidence="6">28A</strain>
    </source>
</reference>
<dbReference type="GeneID" id="19395802"/>
<dbReference type="InterPro" id="IPR023352">
    <property type="entry name" value="MAPEG-like_dom_sf"/>
</dbReference>
<keyword evidence="4" id="KW-0472">Membrane</keyword>
<accession>R0JQ42</accession>
<dbReference type="EMBL" id="KB908833">
    <property type="protein sequence ID" value="EOA83303.1"/>
    <property type="molecule type" value="Genomic_DNA"/>
</dbReference>
<evidence type="ECO:0000256" key="3">
    <source>
        <dbReference type="ARBA" id="ARBA00022989"/>
    </source>
</evidence>
<keyword evidence="6" id="KW-1185">Reference proteome</keyword>
<protein>
    <submittedName>
        <fullName evidence="5">Uncharacterized protein</fullName>
    </submittedName>
</protein>
<proteinExistence type="predicted"/>
<dbReference type="PANTHER" id="PTHR35371:SF1">
    <property type="entry name" value="BLR7753 PROTEIN"/>
    <property type="match status" value="1"/>
</dbReference>
<evidence type="ECO:0000256" key="1">
    <source>
        <dbReference type="ARBA" id="ARBA00004370"/>
    </source>
</evidence>
<dbReference type="SUPFAM" id="SSF161084">
    <property type="entry name" value="MAPEG domain-like"/>
    <property type="match status" value="1"/>
</dbReference>
<dbReference type="AlphaFoldDB" id="R0JQ42"/>
<reference evidence="5 6" key="1">
    <citation type="journal article" date="2012" name="PLoS Pathog.">
        <title>Diverse lifestyles and strategies of plant pathogenesis encoded in the genomes of eighteen Dothideomycetes fungi.</title>
        <authorList>
            <person name="Ohm R.A."/>
            <person name="Feau N."/>
            <person name="Henrissat B."/>
            <person name="Schoch C.L."/>
            <person name="Horwitz B.A."/>
            <person name="Barry K.W."/>
            <person name="Condon B.J."/>
            <person name="Copeland A.C."/>
            <person name="Dhillon B."/>
            <person name="Glaser F."/>
            <person name="Hesse C.N."/>
            <person name="Kosti I."/>
            <person name="LaButti K."/>
            <person name="Lindquist E.A."/>
            <person name="Lucas S."/>
            <person name="Salamov A.A."/>
            <person name="Bradshaw R.E."/>
            <person name="Ciuffetti L."/>
            <person name="Hamelin R.C."/>
            <person name="Kema G.H.J."/>
            <person name="Lawrence C."/>
            <person name="Scott J.A."/>
            <person name="Spatafora J.W."/>
            <person name="Turgeon B.G."/>
            <person name="de Wit P.J.G.M."/>
            <person name="Zhong S."/>
            <person name="Goodwin S.B."/>
            <person name="Grigoriev I.V."/>
        </authorList>
    </citation>
    <scope>NUCLEOTIDE SEQUENCE [LARGE SCALE GENOMIC DNA]</scope>
    <source>
        <strain evidence="6">28A</strain>
    </source>
</reference>
<dbReference type="Gene3D" id="1.20.120.550">
    <property type="entry name" value="Membrane associated eicosanoid/glutathione metabolism-like domain"/>
    <property type="match status" value="1"/>
</dbReference>
<dbReference type="PANTHER" id="PTHR35371">
    <property type="entry name" value="INNER MEMBRANE PROTEIN"/>
    <property type="match status" value="1"/>
</dbReference>
<dbReference type="GO" id="GO:0016020">
    <property type="term" value="C:membrane"/>
    <property type="evidence" value="ECO:0007669"/>
    <property type="project" value="UniProtKB-SubCell"/>
</dbReference>
<dbReference type="Pfam" id="PF01124">
    <property type="entry name" value="MAPEG"/>
    <property type="match status" value="1"/>
</dbReference>
<evidence type="ECO:0000256" key="4">
    <source>
        <dbReference type="ARBA" id="ARBA00023136"/>
    </source>
</evidence>
<dbReference type="RefSeq" id="XP_008029054.1">
    <property type="nucleotide sequence ID" value="XM_008030863.1"/>
</dbReference>
<name>R0JQ42_EXST2</name>
<dbReference type="InterPro" id="IPR001129">
    <property type="entry name" value="Membr-assoc_MAPEG"/>
</dbReference>
<organism evidence="5 6">
    <name type="scientific">Exserohilum turcicum (strain 28A)</name>
    <name type="common">Northern leaf blight fungus</name>
    <name type="synonym">Setosphaeria turcica</name>
    <dbReference type="NCBI Taxonomy" id="671987"/>
    <lineage>
        <taxon>Eukaryota</taxon>
        <taxon>Fungi</taxon>
        <taxon>Dikarya</taxon>
        <taxon>Ascomycota</taxon>
        <taxon>Pezizomycotina</taxon>
        <taxon>Dothideomycetes</taxon>
        <taxon>Pleosporomycetidae</taxon>
        <taxon>Pleosporales</taxon>
        <taxon>Pleosporineae</taxon>
        <taxon>Pleosporaceae</taxon>
        <taxon>Exserohilum</taxon>
    </lineage>
</organism>
<dbReference type="eggNOG" id="ENOG502SQ24">
    <property type="taxonomic scope" value="Eukaryota"/>
</dbReference>
<gene>
    <name evidence="5" type="ORF">SETTUDRAFT_119990</name>
</gene>
<comment type="subcellular location">
    <subcellularLocation>
        <location evidence="1">Membrane</location>
    </subcellularLocation>
</comment>
<keyword evidence="3" id="KW-1133">Transmembrane helix</keyword>
<evidence type="ECO:0000256" key="2">
    <source>
        <dbReference type="ARBA" id="ARBA00022692"/>
    </source>
</evidence>
<dbReference type="OrthoDB" id="2122304at2759"/>